<evidence type="ECO:0000256" key="2">
    <source>
        <dbReference type="HAMAP-Rule" id="MF_01444"/>
    </source>
</evidence>
<keyword evidence="4" id="KW-1185">Reference proteome</keyword>
<dbReference type="Gene3D" id="3.90.1140.10">
    <property type="entry name" value="Cyclic phosphodiesterase"/>
    <property type="match status" value="1"/>
</dbReference>
<sequence>MKFGIACFPSKEVQDFANSYRKRYDPHYSLIQPHLTIREAEEWSSGRLKEAVAHLELAVKTLSPFTVRFNRFSSLLPGSAVIYLALEDPEPFIRCHEALCAGPLTEASKSYRFHPHLTIGQQLGHDEANDILASLRKIPVSLSATIDRIHMLYQTENDAWTVHQTFLFGRT</sequence>
<accession>A0A329MJT0</accession>
<feature type="short sequence motif" description="HXTX 2" evidence="2">
    <location>
        <begin position="116"/>
        <end position="119"/>
    </location>
</feature>
<feature type="active site" description="Proton donor" evidence="2">
    <location>
        <position position="34"/>
    </location>
</feature>
<dbReference type="Proteomes" id="UP000250369">
    <property type="component" value="Unassembled WGS sequence"/>
</dbReference>
<dbReference type="EMBL" id="QMFB01000010">
    <property type="protein sequence ID" value="RAV19838.1"/>
    <property type="molecule type" value="Genomic_DNA"/>
</dbReference>
<dbReference type="AlphaFoldDB" id="A0A329MJT0"/>
<dbReference type="NCBIfam" id="NF010223">
    <property type="entry name" value="PRK13679.1"/>
    <property type="match status" value="1"/>
</dbReference>
<comment type="caution">
    <text evidence="3">The sequence shown here is derived from an EMBL/GenBank/DDBJ whole genome shotgun (WGS) entry which is preliminary data.</text>
</comment>
<evidence type="ECO:0000313" key="4">
    <source>
        <dbReference type="Proteomes" id="UP000250369"/>
    </source>
</evidence>
<evidence type="ECO:0000313" key="3">
    <source>
        <dbReference type="EMBL" id="RAV19838.1"/>
    </source>
</evidence>
<evidence type="ECO:0000256" key="1">
    <source>
        <dbReference type="ARBA" id="ARBA00022801"/>
    </source>
</evidence>
<feature type="active site" description="Proton acceptor" evidence="2">
    <location>
        <position position="116"/>
    </location>
</feature>
<comment type="similarity">
    <text evidence="2">Belongs to the 2H phosphoesterase superfamily. YjcG family.</text>
</comment>
<keyword evidence="1 2" id="KW-0378">Hydrolase</keyword>
<dbReference type="OrthoDB" id="1524661at2"/>
<dbReference type="Pfam" id="PF13563">
    <property type="entry name" value="2_5_RNA_ligase2"/>
    <property type="match status" value="1"/>
</dbReference>
<reference evidence="3 4" key="1">
    <citation type="journal article" date="2009" name="Int. J. Syst. Evol. Microbiol.">
        <title>Paenibacillus contaminans sp. nov., isolated from a contaminated laboratory plate.</title>
        <authorList>
            <person name="Chou J.H."/>
            <person name="Lee J.H."/>
            <person name="Lin M.C."/>
            <person name="Chang P.S."/>
            <person name="Arun A.B."/>
            <person name="Young C.C."/>
            <person name="Chen W.M."/>
        </authorList>
    </citation>
    <scope>NUCLEOTIDE SEQUENCE [LARGE SCALE GENOMIC DNA]</scope>
    <source>
        <strain evidence="3 4">CKOBP-6</strain>
    </source>
</reference>
<dbReference type="InterPro" id="IPR009097">
    <property type="entry name" value="Cyclic_Pdiesterase"/>
</dbReference>
<dbReference type="PANTHER" id="PTHR40037:SF1">
    <property type="entry name" value="PHOSPHOESTERASE SAOUHSC_00951-RELATED"/>
    <property type="match status" value="1"/>
</dbReference>
<dbReference type="GO" id="GO:0016788">
    <property type="term" value="F:hydrolase activity, acting on ester bonds"/>
    <property type="evidence" value="ECO:0007669"/>
    <property type="project" value="UniProtKB-UniRule"/>
</dbReference>
<organism evidence="3 4">
    <name type="scientific">Paenibacillus contaminans</name>
    <dbReference type="NCBI Taxonomy" id="450362"/>
    <lineage>
        <taxon>Bacteria</taxon>
        <taxon>Bacillati</taxon>
        <taxon>Bacillota</taxon>
        <taxon>Bacilli</taxon>
        <taxon>Bacillales</taxon>
        <taxon>Paenibacillaceae</taxon>
        <taxon>Paenibacillus</taxon>
    </lineage>
</organism>
<dbReference type="InterPro" id="IPR022932">
    <property type="entry name" value="YjcG"/>
</dbReference>
<name>A0A329MJT0_9BACL</name>
<dbReference type="RefSeq" id="WP_113032268.1">
    <property type="nucleotide sequence ID" value="NZ_QMFB01000010.1"/>
</dbReference>
<dbReference type="HAMAP" id="MF_01444">
    <property type="entry name" value="2H_phosphoesterase_YjcG"/>
    <property type="match status" value="1"/>
</dbReference>
<dbReference type="EC" id="3.1.-.-" evidence="2"/>
<protein>
    <recommendedName>
        <fullName evidence="2">Putative phosphoesterase DQG23_18055</fullName>
        <ecNumber evidence="2">3.1.-.-</ecNumber>
    </recommendedName>
</protein>
<dbReference type="PANTHER" id="PTHR40037">
    <property type="entry name" value="PHOSPHOESTERASE YJCG-RELATED"/>
    <property type="match status" value="1"/>
</dbReference>
<dbReference type="InterPro" id="IPR050580">
    <property type="entry name" value="2H_phosphoesterase_YjcG-like"/>
</dbReference>
<gene>
    <name evidence="3" type="ORF">DQG23_18055</name>
</gene>
<dbReference type="SUPFAM" id="SSF55144">
    <property type="entry name" value="LigT-like"/>
    <property type="match status" value="1"/>
</dbReference>
<proteinExistence type="inferred from homology"/>
<feature type="short sequence motif" description="HXTX 1" evidence="2">
    <location>
        <begin position="34"/>
        <end position="37"/>
    </location>
</feature>